<evidence type="ECO:0000313" key="2">
    <source>
        <dbReference type="EMBL" id="GGA12421.1"/>
    </source>
</evidence>
<dbReference type="InterPro" id="IPR010982">
    <property type="entry name" value="Lambda_DNA-bd_dom_sf"/>
</dbReference>
<name>A0A916QUT3_9RHOB</name>
<gene>
    <name evidence="2" type="ORF">GCM10011498_10400</name>
</gene>
<dbReference type="GO" id="GO:0003677">
    <property type="term" value="F:DNA binding"/>
    <property type="evidence" value="ECO:0007669"/>
    <property type="project" value="InterPro"/>
</dbReference>
<feature type="domain" description="HTH cro/C1-type" evidence="1">
    <location>
        <begin position="22"/>
        <end position="70"/>
    </location>
</feature>
<dbReference type="CDD" id="cd00093">
    <property type="entry name" value="HTH_XRE"/>
    <property type="match status" value="1"/>
</dbReference>
<evidence type="ECO:0000259" key="1">
    <source>
        <dbReference type="PROSITE" id="PS50943"/>
    </source>
</evidence>
<reference evidence="2" key="1">
    <citation type="journal article" date="2014" name="Int. J. Syst. Evol. Microbiol.">
        <title>Complete genome sequence of Corynebacterium casei LMG S-19264T (=DSM 44701T), isolated from a smear-ripened cheese.</title>
        <authorList>
            <consortium name="US DOE Joint Genome Institute (JGI-PGF)"/>
            <person name="Walter F."/>
            <person name="Albersmeier A."/>
            <person name="Kalinowski J."/>
            <person name="Ruckert C."/>
        </authorList>
    </citation>
    <scope>NUCLEOTIDE SEQUENCE</scope>
    <source>
        <strain evidence="2">CGMCC 1.15880</strain>
    </source>
</reference>
<accession>A0A916QUT3</accession>
<sequence length="277" mass="30833">MDRRETSDIFRARLGDLHRQSGLRQSAFAAQLGIDRSALSQLLGGAGARLPRADTLVALARTHQVSVDWLLGLSEDRGVTTATRDMLEIAGGADSLDRSPLVQWHEEALGTKIRYVPAGLPDLLRDAPIAQYEHRTAAVEDDSQRLQDGYRRDYARLPETDMEVAMPLQTLQSFAAGHGVWSGLSRVQRQNQLAHMEQLLRELYPGFRLYLFDGSARFSMAYTIFGYQRVAIYAGEIYLLLNATHSITTMVGHFDNLVRAAEVHAHEVADFVAGLAR</sequence>
<dbReference type="SUPFAM" id="SSF47413">
    <property type="entry name" value="lambda repressor-like DNA-binding domains"/>
    <property type="match status" value="1"/>
</dbReference>
<reference evidence="2" key="2">
    <citation type="submission" date="2020-09" db="EMBL/GenBank/DDBJ databases">
        <authorList>
            <person name="Sun Q."/>
            <person name="Zhou Y."/>
        </authorList>
    </citation>
    <scope>NUCLEOTIDE SEQUENCE</scope>
    <source>
        <strain evidence="2">CGMCC 1.15880</strain>
    </source>
</reference>
<dbReference type="RefSeq" id="WP_188671681.1">
    <property type="nucleotide sequence ID" value="NZ_BMKA01000002.1"/>
</dbReference>
<dbReference type="PROSITE" id="PS50943">
    <property type="entry name" value="HTH_CROC1"/>
    <property type="match status" value="1"/>
</dbReference>
<dbReference type="Pfam" id="PF01381">
    <property type="entry name" value="HTH_3"/>
    <property type="match status" value="1"/>
</dbReference>
<dbReference type="SMART" id="SM00530">
    <property type="entry name" value="HTH_XRE"/>
    <property type="match status" value="1"/>
</dbReference>
<dbReference type="AlphaFoldDB" id="A0A916QUT3"/>
<dbReference type="InterPro" id="IPR001387">
    <property type="entry name" value="Cro/C1-type_HTH"/>
</dbReference>
<dbReference type="Gene3D" id="1.10.260.40">
    <property type="entry name" value="lambda repressor-like DNA-binding domains"/>
    <property type="match status" value="1"/>
</dbReference>
<comment type="caution">
    <text evidence="2">The sequence shown here is derived from an EMBL/GenBank/DDBJ whole genome shotgun (WGS) entry which is preliminary data.</text>
</comment>
<dbReference type="EMBL" id="BMKA01000002">
    <property type="protein sequence ID" value="GGA12421.1"/>
    <property type="molecule type" value="Genomic_DNA"/>
</dbReference>
<proteinExistence type="predicted"/>
<dbReference type="Proteomes" id="UP000628017">
    <property type="component" value="Unassembled WGS sequence"/>
</dbReference>
<keyword evidence="3" id="KW-1185">Reference proteome</keyword>
<protein>
    <submittedName>
        <fullName evidence="2">XRE family transcriptional regulator</fullName>
    </submittedName>
</protein>
<organism evidence="2 3">
    <name type="scientific">Neptunicoccus cionae</name>
    <dbReference type="NCBI Taxonomy" id="2035344"/>
    <lineage>
        <taxon>Bacteria</taxon>
        <taxon>Pseudomonadati</taxon>
        <taxon>Pseudomonadota</taxon>
        <taxon>Alphaproteobacteria</taxon>
        <taxon>Rhodobacterales</taxon>
        <taxon>Paracoccaceae</taxon>
        <taxon>Neptunicoccus</taxon>
    </lineage>
</organism>
<evidence type="ECO:0000313" key="3">
    <source>
        <dbReference type="Proteomes" id="UP000628017"/>
    </source>
</evidence>